<feature type="region of interest" description="Disordered" evidence="1">
    <location>
        <begin position="221"/>
        <end position="244"/>
    </location>
</feature>
<feature type="compositionally biased region" description="Basic and acidic residues" evidence="1">
    <location>
        <begin position="235"/>
        <end position="244"/>
    </location>
</feature>
<dbReference type="PATRIC" id="fig|1122147.4.peg.157"/>
<evidence type="ECO:0000313" key="4">
    <source>
        <dbReference type="EMBL" id="KRM29963.1"/>
    </source>
</evidence>
<evidence type="ECO:0000259" key="3">
    <source>
        <dbReference type="Pfam" id="PF21906"/>
    </source>
</evidence>
<dbReference type="InterPro" id="IPR000086">
    <property type="entry name" value="NUDIX_hydrolase_dom"/>
</dbReference>
<dbReference type="OrthoDB" id="9786141at2"/>
<dbReference type="InterPro" id="IPR054105">
    <property type="entry name" value="WHD_NrtR"/>
</dbReference>
<evidence type="ECO:0000313" key="5">
    <source>
        <dbReference type="Proteomes" id="UP000050949"/>
    </source>
</evidence>
<dbReference type="InterPro" id="IPR015797">
    <property type="entry name" value="NUDIX_hydrolase-like_dom_sf"/>
</dbReference>
<accession>A0A0R1XPU8</accession>
<proteinExistence type="predicted"/>
<dbReference type="CDD" id="cd18873">
    <property type="entry name" value="NUDIX_NadM_like"/>
    <property type="match status" value="1"/>
</dbReference>
<dbReference type="EMBL" id="AZFW01000008">
    <property type="protein sequence ID" value="KRM29963.1"/>
    <property type="molecule type" value="Genomic_DNA"/>
</dbReference>
<reference evidence="4 5" key="1">
    <citation type="journal article" date="2015" name="Genome Announc.">
        <title>Expanding the biotechnology potential of lactobacilli through comparative genomics of 213 strains and associated genera.</title>
        <authorList>
            <person name="Sun Z."/>
            <person name="Harris H.M."/>
            <person name="McCann A."/>
            <person name="Guo C."/>
            <person name="Argimon S."/>
            <person name="Zhang W."/>
            <person name="Yang X."/>
            <person name="Jeffery I.B."/>
            <person name="Cooney J.C."/>
            <person name="Kagawa T.F."/>
            <person name="Liu W."/>
            <person name="Song Y."/>
            <person name="Salvetti E."/>
            <person name="Wrobel A."/>
            <person name="Rasinkangas P."/>
            <person name="Parkhill J."/>
            <person name="Rea M.C."/>
            <person name="O'Sullivan O."/>
            <person name="Ritari J."/>
            <person name="Douillard F.P."/>
            <person name="Paul Ross R."/>
            <person name="Yang R."/>
            <person name="Briner A.E."/>
            <person name="Felis G.E."/>
            <person name="de Vos W.M."/>
            <person name="Barrangou R."/>
            <person name="Klaenhammer T.R."/>
            <person name="Caufield P.W."/>
            <person name="Cui Y."/>
            <person name="Zhang H."/>
            <person name="O'Toole P.W."/>
        </authorList>
    </citation>
    <scope>NUCLEOTIDE SEQUENCE [LARGE SCALE GENOMIC DNA]</scope>
    <source>
        <strain evidence="4 5">DSM 16991</strain>
    </source>
</reference>
<feature type="domain" description="Nudix hydrolase" evidence="2">
    <location>
        <begin position="20"/>
        <end position="123"/>
    </location>
</feature>
<dbReference type="SUPFAM" id="SSF46785">
    <property type="entry name" value="Winged helix' DNA-binding domain"/>
    <property type="match status" value="1"/>
</dbReference>
<dbReference type="InterPro" id="IPR036388">
    <property type="entry name" value="WH-like_DNA-bd_sf"/>
</dbReference>
<dbReference type="Gene3D" id="1.10.10.10">
    <property type="entry name" value="Winged helix-like DNA-binding domain superfamily/Winged helix DNA-binding domain"/>
    <property type="match status" value="1"/>
</dbReference>
<feature type="domain" description="NrtR DNA-binding winged helix" evidence="3">
    <location>
        <begin position="186"/>
        <end position="241"/>
    </location>
</feature>
<dbReference type="Pfam" id="PF00293">
    <property type="entry name" value="NUDIX"/>
    <property type="match status" value="1"/>
</dbReference>
<organism evidence="4 5">
    <name type="scientific">Schleiferilactobacillus harbinensis DSM 16991</name>
    <dbReference type="NCBI Taxonomy" id="1122147"/>
    <lineage>
        <taxon>Bacteria</taxon>
        <taxon>Bacillati</taxon>
        <taxon>Bacillota</taxon>
        <taxon>Bacilli</taxon>
        <taxon>Lactobacillales</taxon>
        <taxon>Lactobacillaceae</taxon>
        <taxon>Schleiferilactobacillus</taxon>
    </lineage>
</organism>
<name>A0A0R1XPU8_9LACO</name>
<dbReference type="Proteomes" id="UP000050949">
    <property type="component" value="Unassembled WGS sequence"/>
</dbReference>
<dbReference type="PANTHER" id="PTHR43736:SF4">
    <property type="entry name" value="SLR1690 PROTEIN"/>
    <property type="match status" value="1"/>
</dbReference>
<evidence type="ECO:0000259" key="2">
    <source>
        <dbReference type="Pfam" id="PF00293"/>
    </source>
</evidence>
<dbReference type="AlphaFoldDB" id="A0A0R1XPU8"/>
<dbReference type="PANTHER" id="PTHR43736">
    <property type="entry name" value="ADP-RIBOSE PYROPHOSPHATASE"/>
    <property type="match status" value="1"/>
</dbReference>
<dbReference type="eggNOG" id="COG4111">
    <property type="taxonomic scope" value="Bacteria"/>
</dbReference>
<protein>
    <submittedName>
        <fullName evidence="4">Mutt nudix-like protein</fullName>
    </submittedName>
</protein>
<dbReference type="InterPro" id="IPR036390">
    <property type="entry name" value="WH_DNA-bd_sf"/>
</dbReference>
<dbReference type="eggNOG" id="COG1051">
    <property type="taxonomic scope" value="Bacteria"/>
</dbReference>
<dbReference type="SUPFAM" id="SSF55811">
    <property type="entry name" value="Nudix"/>
    <property type="match status" value="1"/>
</dbReference>
<sequence length="244" mass="27331">MANIVLERPLITVTDIVWGFDQTTQQVNVLLIKRADQPFQNFWALPETAMRVHESAHEAALRLIREKIGLDLSAFHAEQLATFTAPDRAPGERALSLSYMIFLPQLPELTPGPGALAAAWFALTPQTNGRFRFSRAGQQFTTLAADEYLRDQTPTTGLAFDHNWILTVACQRIANKLDYQPTILLILGPTFTLKQARHIFAQFGQSEPDNSNFLRNHKKLLTPAGSRPQPGPGRPAKEFRLADF</sequence>
<dbReference type="Gene3D" id="3.90.79.10">
    <property type="entry name" value="Nucleoside Triphosphate Pyrophosphohydrolase"/>
    <property type="match status" value="1"/>
</dbReference>
<dbReference type="RefSeq" id="WP_027827989.1">
    <property type="nucleotide sequence ID" value="NZ_AUEH01000010.1"/>
</dbReference>
<gene>
    <name evidence="4" type="ORF">FC91_GL000155</name>
</gene>
<dbReference type="Pfam" id="PF21906">
    <property type="entry name" value="WHD_NrtR"/>
    <property type="match status" value="1"/>
</dbReference>
<evidence type="ECO:0000256" key="1">
    <source>
        <dbReference type="SAM" id="MobiDB-lite"/>
    </source>
</evidence>
<comment type="caution">
    <text evidence="4">The sequence shown here is derived from an EMBL/GenBank/DDBJ whole genome shotgun (WGS) entry which is preliminary data.</text>
</comment>